<keyword evidence="1" id="KW-0812">Transmembrane</keyword>
<name>A0ABW8JP79_9GAMM</name>
<gene>
    <name evidence="2" type="ORF">ISP15_17070</name>
</gene>
<dbReference type="EMBL" id="JADIKJ010000023">
    <property type="protein sequence ID" value="MFK2902051.1"/>
    <property type="molecule type" value="Genomic_DNA"/>
</dbReference>
<feature type="transmembrane region" description="Helical" evidence="1">
    <location>
        <begin position="145"/>
        <end position="170"/>
    </location>
</feature>
<comment type="caution">
    <text evidence="2">The sequence shown here is derived from an EMBL/GenBank/DDBJ whole genome shotgun (WGS) entry which is preliminary data.</text>
</comment>
<feature type="transmembrane region" description="Helical" evidence="1">
    <location>
        <begin position="76"/>
        <end position="98"/>
    </location>
</feature>
<evidence type="ECO:0000313" key="3">
    <source>
        <dbReference type="Proteomes" id="UP001620461"/>
    </source>
</evidence>
<reference evidence="2 3" key="1">
    <citation type="submission" date="2020-10" db="EMBL/GenBank/DDBJ databases">
        <title>Phylogeny of dyella-like bacteria.</title>
        <authorList>
            <person name="Fu J."/>
        </authorList>
    </citation>
    <scope>NUCLEOTIDE SEQUENCE [LARGE SCALE GENOMIC DNA]</scope>
    <source>
        <strain evidence="2 3">JP1</strain>
    </source>
</reference>
<protein>
    <submittedName>
        <fullName evidence="2">Uncharacterized protein</fullName>
    </submittedName>
</protein>
<proteinExistence type="predicted"/>
<organism evidence="2 3">
    <name type="scientific">Dyella jejuensis</name>
    <dbReference type="NCBI Taxonomy" id="1432009"/>
    <lineage>
        <taxon>Bacteria</taxon>
        <taxon>Pseudomonadati</taxon>
        <taxon>Pseudomonadota</taxon>
        <taxon>Gammaproteobacteria</taxon>
        <taxon>Lysobacterales</taxon>
        <taxon>Rhodanobacteraceae</taxon>
        <taxon>Dyella</taxon>
    </lineage>
</organism>
<feature type="transmembrane region" description="Helical" evidence="1">
    <location>
        <begin position="190"/>
        <end position="209"/>
    </location>
</feature>
<accession>A0ABW8JP79</accession>
<keyword evidence="3" id="KW-1185">Reference proteome</keyword>
<evidence type="ECO:0000256" key="1">
    <source>
        <dbReference type="SAM" id="Phobius"/>
    </source>
</evidence>
<feature type="transmembrane region" description="Helical" evidence="1">
    <location>
        <begin position="44"/>
        <end position="64"/>
    </location>
</feature>
<sequence>MAEIVPDGAIPKLLEPFNFAWLEALIAARAEDNGEPATTRLDRYAVIGVLLFGLLGVLGSLLFHNRLGLRLLQSGFALQWVCIAVVLVNAGWRAWLAYRHQHESFARDLDRQLAQYDEIINAVCRHSLPVIATHLRYVRDRKSRLVYRGGLISGGMDKLAILPLFLAMYLQFKDWSFGGWKALLDHVHMLSALLLSMLFATYLISWWAARAKDRLELYEMVLMEASVRSADESVTKRELI</sequence>
<evidence type="ECO:0000313" key="2">
    <source>
        <dbReference type="EMBL" id="MFK2902051.1"/>
    </source>
</evidence>
<keyword evidence="1" id="KW-0472">Membrane</keyword>
<dbReference type="RefSeq" id="WP_404549043.1">
    <property type="nucleotide sequence ID" value="NZ_JADIKJ010000023.1"/>
</dbReference>
<keyword evidence="1" id="KW-1133">Transmembrane helix</keyword>
<dbReference type="Proteomes" id="UP001620461">
    <property type="component" value="Unassembled WGS sequence"/>
</dbReference>